<dbReference type="InterPro" id="IPR053168">
    <property type="entry name" value="Glutamic_endopeptidase"/>
</dbReference>
<accession>A0AAW2BHQ8</accession>
<dbReference type="Proteomes" id="UP001459277">
    <property type="component" value="Unassembled WGS sequence"/>
</dbReference>
<dbReference type="Gene3D" id="3.90.1320.10">
    <property type="entry name" value="Outer-capsid protein sigma 3, large lobe"/>
    <property type="match status" value="1"/>
</dbReference>
<organism evidence="2 3">
    <name type="scientific">Lithocarpus litseifolius</name>
    <dbReference type="NCBI Taxonomy" id="425828"/>
    <lineage>
        <taxon>Eukaryota</taxon>
        <taxon>Viridiplantae</taxon>
        <taxon>Streptophyta</taxon>
        <taxon>Embryophyta</taxon>
        <taxon>Tracheophyta</taxon>
        <taxon>Spermatophyta</taxon>
        <taxon>Magnoliopsida</taxon>
        <taxon>eudicotyledons</taxon>
        <taxon>Gunneridae</taxon>
        <taxon>Pentapetalae</taxon>
        <taxon>rosids</taxon>
        <taxon>fabids</taxon>
        <taxon>Fagales</taxon>
        <taxon>Fagaceae</taxon>
        <taxon>Lithocarpus</taxon>
    </lineage>
</organism>
<dbReference type="PROSITE" id="PS52045">
    <property type="entry name" value="NEPROSIN_PEP_CD"/>
    <property type="match status" value="1"/>
</dbReference>
<name>A0AAW2BHQ8_9ROSI</name>
<sequence>MDLHKGGCPQGMVPIQKSKVEDHTYFKSFPKSNGGNFHSLGVSYPLELSVSLDTTGYYIPWSKGKNQYTESTCGIRPIQYSSNMALKWTCSRIQLYRSWRAVHPLLYGDGLTRLTAYWTADGYQNTGCFNVYCSAFVQVDQHNFLGMAINPISVYKGNQYVSEFTIVQEQSTGNWWLLLLNHTKVRYWPKEIFTHLDTGASLDRYGGAVYSSPIIRSPVPMGYGVMPDGSFNQACVFEHIQIVNADYQMVDIDPSKVHDFYHDEKQCYKLRYFGDLGKPSS</sequence>
<feature type="domain" description="Neprosin PEP catalytic" evidence="1">
    <location>
        <begin position="30"/>
        <end position="281"/>
    </location>
</feature>
<dbReference type="InterPro" id="IPR004314">
    <property type="entry name" value="Neprosin"/>
</dbReference>
<keyword evidence="3" id="KW-1185">Reference proteome</keyword>
<gene>
    <name evidence="2" type="ORF">SO802_034473</name>
</gene>
<evidence type="ECO:0000313" key="2">
    <source>
        <dbReference type="EMBL" id="KAK9984948.1"/>
    </source>
</evidence>
<evidence type="ECO:0000313" key="3">
    <source>
        <dbReference type="Proteomes" id="UP001459277"/>
    </source>
</evidence>
<dbReference type="Pfam" id="PF03080">
    <property type="entry name" value="Neprosin"/>
    <property type="match status" value="1"/>
</dbReference>
<dbReference type="PANTHER" id="PTHR31589:SF110">
    <property type="entry name" value="PROTEIN, PUTATIVE (DUF239)-RELATED"/>
    <property type="match status" value="1"/>
</dbReference>
<evidence type="ECO:0000259" key="1">
    <source>
        <dbReference type="PROSITE" id="PS52045"/>
    </source>
</evidence>
<proteinExistence type="predicted"/>
<reference evidence="2 3" key="1">
    <citation type="submission" date="2024-01" db="EMBL/GenBank/DDBJ databases">
        <title>A telomere-to-telomere, gap-free genome of sweet tea (Lithocarpus litseifolius).</title>
        <authorList>
            <person name="Zhou J."/>
        </authorList>
    </citation>
    <scope>NUCLEOTIDE SEQUENCE [LARGE SCALE GENOMIC DNA]</scope>
    <source>
        <strain evidence="2">Zhou-2022a</strain>
        <tissue evidence="2">Leaf</tissue>
    </source>
</reference>
<dbReference type="AlphaFoldDB" id="A0AAW2BHQ8"/>
<comment type="caution">
    <text evidence="2">The sequence shown here is derived from an EMBL/GenBank/DDBJ whole genome shotgun (WGS) entry which is preliminary data.</text>
</comment>
<dbReference type="PANTHER" id="PTHR31589">
    <property type="entry name" value="PROTEIN, PUTATIVE (DUF239)-RELATED-RELATED"/>
    <property type="match status" value="1"/>
</dbReference>
<dbReference type="EMBL" id="JAZDWU010000012">
    <property type="protein sequence ID" value="KAK9984948.1"/>
    <property type="molecule type" value="Genomic_DNA"/>
</dbReference>
<protein>
    <recommendedName>
        <fullName evidence="1">Neprosin PEP catalytic domain-containing protein</fullName>
    </recommendedName>
</protein>